<dbReference type="PANTHER" id="PTHR33619:SF3">
    <property type="entry name" value="POLYSACCHARIDE EXPORT PROTEIN GFCE-RELATED"/>
    <property type="match status" value="1"/>
</dbReference>
<comment type="caution">
    <text evidence="4">The sequence shown here is derived from an EMBL/GenBank/DDBJ whole genome shotgun (WGS) entry which is preliminary data.</text>
</comment>
<keyword evidence="4" id="KW-0813">Transport</keyword>
<sequence>MSINFLSRITALFLFLSLLCTSCISKKEVLYFQDIEALNNQSDNTNYNTIIRPDDLLSITVSSQDPESVAIFNPMAGASNALRTTNERLGTYLVDSNGNIEFPFIGTLQIANKTRVEAIALLKGEVNKYAKEAVVDIRILNFSISVLGEVQRAGTFTIPNERITVLEALGLAGDMTIFGERKTVKIIREENGVKSYGELDFTSIDVVNSPFYYLQQNDVVIVSPNKAQVQSGAFNRNSTIFISIAGIIISVLTILTR</sequence>
<keyword evidence="4" id="KW-0762">Sugar transport</keyword>
<keyword evidence="2" id="KW-0472">Membrane</keyword>
<protein>
    <submittedName>
        <fullName evidence="4">Sugar transporter</fullName>
    </submittedName>
</protein>
<organism evidence="4 5">
    <name type="scientific">Dokdonia donghaensis DSW-1</name>
    <dbReference type="NCBI Taxonomy" id="1300343"/>
    <lineage>
        <taxon>Bacteria</taxon>
        <taxon>Pseudomonadati</taxon>
        <taxon>Bacteroidota</taxon>
        <taxon>Flavobacteriia</taxon>
        <taxon>Flavobacteriales</taxon>
        <taxon>Flavobacteriaceae</taxon>
        <taxon>Dokdonia</taxon>
    </lineage>
</organism>
<dbReference type="PATRIC" id="fig|1300343.5.peg.2193"/>
<keyword evidence="1" id="KW-0732">Signal</keyword>
<dbReference type="AlphaFoldDB" id="A0A0A2GZ44"/>
<dbReference type="Gene3D" id="3.30.1950.10">
    <property type="entry name" value="wza like domain"/>
    <property type="match status" value="1"/>
</dbReference>
<evidence type="ECO:0000256" key="1">
    <source>
        <dbReference type="ARBA" id="ARBA00022729"/>
    </source>
</evidence>
<accession>A0A0A2GZ44</accession>
<dbReference type="GO" id="GO:0015159">
    <property type="term" value="F:polysaccharide transmembrane transporter activity"/>
    <property type="evidence" value="ECO:0007669"/>
    <property type="project" value="InterPro"/>
</dbReference>
<evidence type="ECO:0000313" key="5">
    <source>
        <dbReference type="Proteomes" id="UP000030140"/>
    </source>
</evidence>
<gene>
    <name evidence="4" type="ORF">NV36_01795</name>
</gene>
<evidence type="ECO:0000256" key="2">
    <source>
        <dbReference type="SAM" id="Phobius"/>
    </source>
</evidence>
<evidence type="ECO:0000259" key="3">
    <source>
        <dbReference type="Pfam" id="PF02563"/>
    </source>
</evidence>
<dbReference type="PANTHER" id="PTHR33619">
    <property type="entry name" value="POLYSACCHARIDE EXPORT PROTEIN GFCE-RELATED"/>
    <property type="match status" value="1"/>
</dbReference>
<dbReference type="OrthoDB" id="662756at2"/>
<dbReference type="EMBL" id="JSAQ01000001">
    <property type="protein sequence ID" value="KGO05705.1"/>
    <property type="molecule type" value="Genomic_DNA"/>
</dbReference>
<dbReference type="Pfam" id="PF02563">
    <property type="entry name" value="Poly_export"/>
    <property type="match status" value="1"/>
</dbReference>
<feature type="transmembrane region" description="Helical" evidence="2">
    <location>
        <begin position="238"/>
        <end position="256"/>
    </location>
</feature>
<reference evidence="4 5" key="1">
    <citation type="submission" date="2014-10" db="EMBL/GenBank/DDBJ databases">
        <title>Draft genome sequence of the proteorhodopsin-containing marine bacterium Dokdonia donghaensis.</title>
        <authorList>
            <person name="Gomez-Consarnau L."/>
            <person name="Gonzalez J.M."/>
            <person name="Riedel T."/>
            <person name="Jaenicke S."/>
            <person name="Wagner-Doebler I."/>
            <person name="Fuhrman J.A."/>
        </authorList>
    </citation>
    <scope>NUCLEOTIDE SEQUENCE [LARGE SCALE GENOMIC DNA]</scope>
    <source>
        <strain evidence="4 5">DSW-1</strain>
    </source>
</reference>
<keyword evidence="2" id="KW-0812">Transmembrane</keyword>
<proteinExistence type="predicted"/>
<keyword evidence="2" id="KW-1133">Transmembrane helix</keyword>
<dbReference type="InterPro" id="IPR003715">
    <property type="entry name" value="Poly_export_N"/>
</dbReference>
<dbReference type="KEGG" id="ddo:I597_2175"/>
<name>A0A0A2GZ44_9FLAO</name>
<dbReference type="InterPro" id="IPR049712">
    <property type="entry name" value="Poly_export"/>
</dbReference>
<evidence type="ECO:0000313" key="4">
    <source>
        <dbReference type="EMBL" id="KGO05705.1"/>
    </source>
</evidence>
<dbReference type="Proteomes" id="UP000030140">
    <property type="component" value="Unassembled WGS sequence"/>
</dbReference>
<keyword evidence="5" id="KW-1185">Reference proteome</keyword>
<feature type="domain" description="Polysaccharide export protein N-terminal" evidence="3">
    <location>
        <begin position="44"/>
        <end position="139"/>
    </location>
</feature>